<gene>
    <name evidence="1" type="ORF">ACI2JU_16045</name>
</gene>
<keyword evidence="2" id="KW-1185">Reference proteome</keyword>
<reference evidence="1 2" key="1">
    <citation type="submission" date="2024-11" db="EMBL/GenBank/DDBJ databases">
        <title>The Natural Products Discovery Center: Release of the First 8490 Sequenced Strains for Exploring Actinobacteria Biosynthetic Diversity.</title>
        <authorList>
            <person name="Kalkreuter E."/>
            <person name="Kautsar S.A."/>
            <person name="Yang D."/>
            <person name="Bader C.D."/>
            <person name="Teijaro C.N."/>
            <person name="Fluegel L."/>
            <person name="Davis C.M."/>
            <person name="Simpson J.R."/>
            <person name="Lauterbach L."/>
            <person name="Steele A.D."/>
            <person name="Gui C."/>
            <person name="Meng S."/>
            <person name="Li G."/>
            <person name="Viehrig K."/>
            <person name="Ye F."/>
            <person name="Su P."/>
            <person name="Kiefer A.F."/>
            <person name="Nichols A."/>
            <person name="Cepeda A.J."/>
            <person name="Yan W."/>
            <person name="Fan B."/>
            <person name="Jiang Y."/>
            <person name="Adhikari A."/>
            <person name="Zheng C.-J."/>
            <person name="Schuster L."/>
            <person name="Cowan T.M."/>
            <person name="Smanski M.J."/>
            <person name="Chevrette M.G."/>
            <person name="De Carvalho L.P.S."/>
            <person name="Shen B."/>
        </authorList>
    </citation>
    <scope>NUCLEOTIDE SEQUENCE [LARGE SCALE GENOMIC DNA]</scope>
    <source>
        <strain evidence="1 2">NPDC078403</strain>
    </source>
</reference>
<proteinExistence type="predicted"/>
<dbReference type="EMBL" id="JBJDOT010000023">
    <property type="protein sequence ID" value="MFK3865371.1"/>
    <property type="molecule type" value="Genomic_DNA"/>
</dbReference>
<dbReference type="Proteomes" id="UP001620262">
    <property type="component" value="Unassembled WGS sequence"/>
</dbReference>
<protein>
    <recommendedName>
        <fullName evidence="3">Lipoprotein</fullName>
    </recommendedName>
</protein>
<evidence type="ECO:0000313" key="2">
    <source>
        <dbReference type="Proteomes" id="UP001620262"/>
    </source>
</evidence>
<organism evidence="1 2">
    <name type="scientific">Pseudoalteromonas rhizosphaerae</name>
    <dbReference type="NCBI Taxonomy" id="2518973"/>
    <lineage>
        <taxon>Bacteria</taxon>
        <taxon>Pseudomonadati</taxon>
        <taxon>Pseudomonadota</taxon>
        <taxon>Gammaproteobacteria</taxon>
        <taxon>Alteromonadales</taxon>
        <taxon>Pseudoalteromonadaceae</taxon>
        <taxon>Pseudoalteromonas</taxon>
    </lineage>
</organism>
<sequence length="166" mass="18382">MQNNFKLQLVIITIALISGCKKNEALTNGTENSTNASNEKAQEVALNTSQKLKNVETTLLVSNSINNNGEKISYKTDKLLKGTTVHNHATSEQGIVTGAVFITLKSDDIPLALKSTYNTKKITKHTYQFLVDKNTDLKSTISDLKQYTVIDTIEIAINYSPIEEQF</sequence>
<evidence type="ECO:0008006" key="3">
    <source>
        <dbReference type="Google" id="ProtNLM"/>
    </source>
</evidence>
<dbReference type="RefSeq" id="WP_404675938.1">
    <property type="nucleotide sequence ID" value="NZ_JBJDOT010000023.1"/>
</dbReference>
<dbReference type="PROSITE" id="PS51257">
    <property type="entry name" value="PROKAR_LIPOPROTEIN"/>
    <property type="match status" value="1"/>
</dbReference>
<evidence type="ECO:0000313" key="1">
    <source>
        <dbReference type="EMBL" id="MFK3865371.1"/>
    </source>
</evidence>
<name>A0ABW8L471_9GAMM</name>
<accession>A0ABW8L471</accession>
<comment type="caution">
    <text evidence="1">The sequence shown here is derived from an EMBL/GenBank/DDBJ whole genome shotgun (WGS) entry which is preliminary data.</text>
</comment>